<dbReference type="Proteomes" id="UP001144204">
    <property type="component" value="Unassembled WGS sequence"/>
</dbReference>
<reference evidence="2" key="2">
    <citation type="journal article" date="2023" name="PLoS ONE">
        <title>Philodulcilactobacillus myokoensis gen. nov., sp. nov., a fructophilic, acidophilic, and agar-phobic lactic acid bacterium isolated from fermented vegetable extracts.</title>
        <authorList>
            <person name="Kouya T."/>
            <person name="Ishiyama Y."/>
            <person name="Ohashi S."/>
            <person name="Kumakubo R."/>
            <person name="Yamazaki T."/>
            <person name="Otaki T."/>
        </authorList>
    </citation>
    <scope>NUCLEOTIDE SEQUENCE</scope>
    <source>
        <strain evidence="2">WR16-4</strain>
    </source>
</reference>
<sequence>MLKTTIMLIIIKPILKSINLENTYYVFTIIGIIIAALTYFQNKHKEKINNAIENIRKFIYEIIPQMDILNNKYKKEYMHQKSKYINEIKSYLNGNHILIDNKMINLINNYANTSSSKNYLKRQVLFKLNAPNIFKKLEVMSIKILYGANNEKLSYELAHKDVLNFTKKYSEFLKFLESNGGISYKHINRLYKKWYRIRNKNLKRKSNYAKIIKRYKGSV</sequence>
<feature type="transmembrane region" description="Helical" evidence="1">
    <location>
        <begin position="23"/>
        <end position="40"/>
    </location>
</feature>
<keyword evidence="1" id="KW-0812">Transmembrane</keyword>
<protein>
    <recommendedName>
        <fullName evidence="4">DUF4760 domain-containing protein</fullName>
    </recommendedName>
</protein>
<evidence type="ECO:0000313" key="3">
    <source>
        <dbReference type="Proteomes" id="UP001144204"/>
    </source>
</evidence>
<evidence type="ECO:0000256" key="1">
    <source>
        <dbReference type="SAM" id="Phobius"/>
    </source>
</evidence>
<reference evidence="2" key="1">
    <citation type="submission" date="2022-07" db="EMBL/GenBank/DDBJ databases">
        <authorList>
            <person name="Kouya T."/>
            <person name="Ishiyama Y."/>
        </authorList>
    </citation>
    <scope>NUCLEOTIDE SEQUENCE</scope>
    <source>
        <strain evidence="2">WR16-4</strain>
    </source>
</reference>
<dbReference type="AlphaFoldDB" id="A0A9W6B2M2"/>
<keyword evidence="1" id="KW-0472">Membrane</keyword>
<accession>A0A9W6B2M2</accession>
<keyword evidence="1" id="KW-1133">Transmembrane helix</keyword>
<evidence type="ECO:0008006" key="4">
    <source>
        <dbReference type="Google" id="ProtNLM"/>
    </source>
</evidence>
<gene>
    <name evidence="2" type="ORF">WR164_12440</name>
</gene>
<proteinExistence type="predicted"/>
<evidence type="ECO:0000313" key="2">
    <source>
        <dbReference type="EMBL" id="GLB47265.1"/>
    </source>
</evidence>
<keyword evidence="3" id="KW-1185">Reference proteome</keyword>
<name>A0A9W6B2M2_9LACO</name>
<organism evidence="2 3">
    <name type="scientific">Philodulcilactobacillus myokoensis</name>
    <dbReference type="NCBI Taxonomy" id="2929573"/>
    <lineage>
        <taxon>Bacteria</taxon>
        <taxon>Bacillati</taxon>
        <taxon>Bacillota</taxon>
        <taxon>Bacilli</taxon>
        <taxon>Lactobacillales</taxon>
        <taxon>Lactobacillaceae</taxon>
        <taxon>Philodulcilactobacillus</taxon>
    </lineage>
</organism>
<dbReference type="EMBL" id="BRPL01000002">
    <property type="protein sequence ID" value="GLB47265.1"/>
    <property type="molecule type" value="Genomic_DNA"/>
</dbReference>
<dbReference type="RefSeq" id="WP_286136723.1">
    <property type="nucleotide sequence ID" value="NZ_BRPL01000002.1"/>
</dbReference>
<comment type="caution">
    <text evidence="2">The sequence shown here is derived from an EMBL/GenBank/DDBJ whole genome shotgun (WGS) entry which is preliminary data.</text>
</comment>